<proteinExistence type="predicted"/>
<dbReference type="OrthoDB" id="276422at2759"/>
<sequence length="134" mass="15391">MLPRTARRLETTLLLSRQALPRPARLYSTPSHRLNAPALASAPAPQPDYPAFLRHQQKTTRPLEEDRILNDLERFLVRDRSLTVLPPPPPMNEPHGDTWFTDTPTQESMSIMDACLHNLYDVNRAKNIFGQLRQ</sequence>
<evidence type="ECO:0000313" key="3">
    <source>
        <dbReference type="Proteomes" id="UP000807342"/>
    </source>
</evidence>
<reference evidence="2" key="1">
    <citation type="submission" date="2020-11" db="EMBL/GenBank/DDBJ databases">
        <authorList>
            <consortium name="DOE Joint Genome Institute"/>
            <person name="Ahrendt S."/>
            <person name="Riley R."/>
            <person name="Andreopoulos W."/>
            <person name="Labutti K."/>
            <person name="Pangilinan J."/>
            <person name="Ruiz-Duenas F.J."/>
            <person name="Barrasa J.M."/>
            <person name="Sanchez-Garcia M."/>
            <person name="Camarero S."/>
            <person name="Miyauchi S."/>
            <person name="Serrano A."/>
            <person name="Linde D."/>
            <person name="Babiker R."/>
            <person name="Drula E."/>
            <person name="Ayuso-Fernandez I."/>
            <person name="Pacheco R."/>
            <person name="Padilla G."/>
            <person name="Ferreira P."/>
            <person name="Barriuso J."/>
            <person name="Kellner H."/>
            <person name="Castanera R."/>
            <person name="Alfaro M."/>
            <person name="Ramirez L."/>
            <person name="Pisabarro A.G."/>
            <person name="Kuo A."/>
            <person name="Tritt A."/>
            <person name="Lipzen A."/>
            <person name="He G."/>
            <person name="Yan M."/>
            <person name="Ng V."/>
            <person name="Cullen D."/>
            <person name="Martin F."/>
            <person name="Rosso M.-N."/>
            <person name="Henrissat B."/>
            <person name="Hibbett D."/>
            <person name="Martinez A.T."/>
            <person name="Grigoriev I.V."/>
        </authorList>
    </citation>
    <scope>NUCLEOTIDE SEQUENCE</scope>
    <source>
        <strain evidence="2">MF-IS2</strain>
    </source>
</reference>
<dbReference type="Proteomes" id="UP000807342">
    <property type="component" value="Unassembled WGS sequence"/>
</dbReference>
<feature type="non-terminal residue" evidence="2">
    <location>
        <position position="134"/>
    </location>
</feature>
<accession>A0A9P5X453</accession>
<dbReference type="AlphaFoldDB" id="A0A9P5X453"/>
<organism evidence="2 3">
    <name type="scientific">Macrolepiota fuliginosa MF-IS2</name>
    <dbReference type="NCBI Taxonomy" id="1400762"/>
    <lineage>
        <taxon>Eukaryota</taxon>
        <taxon>Fungi</taxon>
        <taxon>Dikarya</taxon>
        <taxon>Basidiomycota</taxon>
        <taxon>Agaricomycotina</taxon>
        <taxon>Agaricomycetes</taxon>
        <taxon>Agaricomycetidae</taxon>
        <taxon>Agaricales</taxon>
        <taxon>Agaricineae</taxon>
        <taxon>Agaricaceae</taxon>
        <taxon>Macrolepiota</taxon>
    </lineage>
</organism>
<feature type="region of interest" description="Disordered" evidence="1">
    <location>
        <begin position="81"/>
        <end position="101"/>
    </location>
</feature>
<gene>
    <name evidence="2" type="ORF">P691DRAFT_618926</name>
</gene>
<comment type="caution">
    <text evidence="2">The sequence shown here is derived from an EMBL/GenBank/DDBJ whole genome shotgun (WGS) entry which is preliminary data.</text>
</comment>
<protein>
    <submittedName>
        <fullName evidence="2">Uncharacterized protein</fullName>
    </submittedName>
</protein>
<dbReference type="EMBL" id="MU151391">
    <property type="protein sequence ID" value="KAF9444244.1"/>
    <property type="molecule type" value="Genomic_DNA"/>
</dbReference>
<name>A0A9P5X453_9AGAR</name>
<keyword evidence="3" id="KW-1185">Reference proteome</keyword>
<evidence type="ECO:0000313" key="2">
    <source>
        <dbReference type="EMBL" id="KAF9444244.1"/>
    </source>
</evidence>
<evidence type="ECO:0000256" key="1">
    <source>
        <dbReference type="SAM" id="MobiDB-lite"/>
    </source>
</evidence>